<dbReference type="Proteomes" id="UP001418222">
    <property type="component" value="Unassembled WGS sequence"/>
</dbReference>
<protein>
    <submittedName>
        <fullName evidence="2">Uncharacterized protein</fullName>
    </submittedName>
</protein>
<proteinExistence type="predicted"/>
<accession>A0AAP0BBX5</accession>
<evidence type="ECO:0000256" key="1">
    <source>
        <dbReference type="SAM" id="MobiDB-lite"/>
    </source>
</evidence>
<evidence type="ECO:0000313" key="3">
    <source>
        <dbReference type="Proteomes" id="UP001418222"/>
    </source>
</evidence>
<name>A0AAP0BBX5_9ASPA</name>
<reference evidence="2 3" key="1">
    <citation type="journal article" date="2022" name="Nat. Plants">
        <title>Genomes of leafy and leafless Platanthera orchids illuminate the evolution of mycoheterotrophy.</title>
        <authorList>
            <person name="Li M.H."/>
            <person name="Liu K.W."/>
            <person name="Li Z."/>
            <person name="Lu H.C."/>
            <person name="Ye Q.L."/>
            <person name="Zhang D."/>
            <person name="Wang J.Y."/>
            <person name="Li Y.F."/>
            <person name="Zhong Z.M."/>
            <person name="Liu X."/>
            <person name="Yu X."/>
            <person name="Liu D.K."/>
            <person name="Tu X.D."/>
            <person name="Liu B."/>
            <person name="Hao Y."/>
            <person name="Liao X.Y."/>
            <person name="Jiang Y.T."/>
            <person name="Sun W.H."/>
            <person name="Chen J."/>
            <person name="Chen Y.Q."/>
            <person name="Ai Y."/>
            <person name="Zhai J.W."/>
            <person name="Wu S.S."/>
            <person name="Zhou Z."/>
            <person name="Hsiao Y.Y."/>
            <person name="Wu W.L."/>
            <person name="Chen Y.Y."/>
            <person name="Lin Y.F."/>
            <person name="Hsu J.L."/>
            <person name="Li C.Y."/>
            <person name="Wang Z.W."/>
            <person name="Zhao X."/>
            <person name="Zhong W.Y."/>
            <person name="Ma X.K."/>
            <person name="Ma L."/>
            <person name="Huang J."/>
            <person name="Chen G.Z."/>
            <person name="Huang M.Z."/>
            <person name="Huang L."/>
            <person name="Peng D.H."/>
            <person name="Luo Y.B."/>
            <person name="Zou S.Q."/>
            <person name="Chen S.P."/>
            <person name="Lan S."/>
            <person name="Tsai W.C."/>
            <person name="Van de Peer Y."/>
            <person name="Liu Z.J."/>
        </authorList>
    </citation>
    <scope>NUCLEOTIDE SEQUENCE [LARGE SCALE GENOMIC DNA]</scope>
    <source>
        <strain evidence="2">Lor287</strain>
    </source>
</reference>
<feature type="region of interest" description="Disordered" evidence="1">
    <location>
        <begin position="46"/>
        <end position="72"/>
    </location>
</feature>
<dbReference type="AlphaFoldDB" id="A0AAP0BBX5"/>
<dbReference type="EMBL" id="JBBWWQ010000012">
    <property type="protein sequence ID" value="KAK8934926.1"/>
    <property type="molecule type" value="Genomic_DNA"/>
</dbReference>
<dbReference type="PANTHER" id="PTHR46087">
    <property type="entry name" value="PUTATIVE, EXPRESSED-RELATED"/>
    <property type="match status" value="1"/>
</dbReference>
<dbReference type="PANTHER" id="PTHR46087:SF11">
    <property type="entry name" value="PROTEIN SEMI-ROLLED LEAF 2"/>
    <property type="match status" value="1"/>
</dbReference>
<evidence type="ECO:0000313" key="2">
    <source>
        <dbReference type="EMBL" id="KAK8934926.1"/>
    </source>
</evidence>
<gene>
    <name evidence="2" type="ORF">KSP39_PZI014536</name>
</gene>
<comment type="caution">
    <text evidence="2">The sequence shown here is derived from an EMBL/GenBank/DDBJ whole genome shotgun (WGS) entry which is preliminary data.</text>
</comment>
<sequence>MMNENELDRLLSVAFTPDDGFWSSLSPAPFLGWHVVGDLSEAPVSFDESSSLDGDVADESPSNDLPGLHPLKPGTPSTRQFLSVGQLLESALEVSGQAAGSSVSTSPLPYGTMASQCQAFSVSTRKKFSTWLFSGQESALQNTPHALDGCNNSATGKVSLSFTYLFIIIRKFSI</sequence>
<dbReference type="InterPro" id="IPR055296">
    <property type="entry name" value="SRL2-like"/>
</dbReference>
<keyword evidence="3" id="KW-1185">Reference proteome</keyword>
<organism evidence="2 3">
    <name type="scientific">Platanthera zijinensis</name>
    <dbReference type="NCBI Taxonomy" id="2320716"/>
    <lineage>
        <taxon>Eukaryota</taxon>
        <taxon>Viridiplantae</taxon>
        <taxon>Streptophyta</taxon>
        <taxon>Embryophyta</taxon>
        <taxon>Tracheophyta</taxon>
        <taxon>Spermatophyta</taxon>
        <taxon>Magnoliopsida</taxon>
        <taxon>Liliopsida</taxon>
        <taxon>Asparagales</taxon>
        <taxon>Orchidaceae</taxon>
        <taxon>Orchidoideae</taxon>
        <taxon>Orchideae</taxon>
        <taxon>Orchidinae</taxon>
        <taxon>Platanthera</taxon>
    </lineage>
</organism>